<dbReference type="Pfam" id="PF14322">
    <property type="entry name" value="SusD-like_3"/>
    <property type="match status" value="1"/>
</dbReference>
<gene>
    <name evidence="8" type="ORF">MKQ68_07110</name>
</gene>
<comment type="similarity">
    <text evidence="2">Belongs to the SusD family.</text>
</comment>
<dbReference type="InterPro" id="IPR011990">
    <property type="entry name" value="TPR-like_helical_dom_sf"/>
</dbReference>
<reference evidence="8" key="1">
    <citation type="submission" date="2022-10" db="EMBL/GenBank/DDBJ databases">
        <title>Chitinophaga sp. nov., isolated from soil.</title>
        <authorList>
            <person name="Jeon C.O."/>
        </authorList>
    </citation>
    <scope>NUCLEOTIDE SEQUENCE</scope>
    <source>
        <strain evidence="8">R8</strain>
    </source>
</reference>
<evidence type="ECO:0000313" key="9">
    <source>
        <dbReference type="Proteomes" id="UP001162741"/>
    </source>
</evidence>
<dbReference type="Pfam" id="PF07980">
    <property type="entry name" value="SusD_RagB"/>
    <property type="match status" value="1"/>
</dbReference>
<evidence type="ECO:0000256" key="4">
    <source>
        <dbReference type="ARBA" id="ARBA00023136"/>
    </source>
</evidence>
<dbReference type="RefSeq" id="WP_264282683.1">
    <property type="nucleotide sequence ID" value="NZ_CP107006.1"/>
</dbReference>
<dbReference type="PROSITE" id="PS51257">
    <property type="entry name" value="PROKAR_LIPOPROTEIN"/>
    <property type="match status" value="1"/>
</dbReference>
<dbReference type="CDD" id="cd08977">
    <property type="entry name" value="SusD"/>
    <property type="match status" value="1"/>
</dbReference>
<dbReference type="Gene3D" id="1.25.40.390">
    <property type="match status" value="1"/>
</dbReference>
<keyword evidence="5" id="KW-0998">Cell outer membrane</keyword>
<protein>
    <submittedName>
        <fullName evidence="8">RagB/SusD family nutrient uptake outer membrane protein</fullName>
    </submittedName>
</protein>
<dbReference type="InterPro" id="IPR033985">
    <property type="entry name" value="SusD-like_N"/>
</dbReference>
<keyword evidence="4" id="KW-0472">Membrane</keyword>
<keyword evidence="3" id="KW-0732">Signal</keyword>
<name>A0ABY6J5A8_9BACT</name>
<organism evidence="8 9">
    <name type="scientific">Chitinophaga horti</name>
    <dbReference type="NCBI Taxonomy" id="2920382"/>
    <lineage>
        <taxon>Bacteria</taxon>
        <taxon>Pseudomonadati</taxon>
        <taxon>Bacteroidota</taxon>
        <taxon>Chitinophagia</taxon>
        <taxon>Chitinophagales</taxon>
        <taxon>Chitinophagaceae</taxon>
        <taxon>Chitinophaga</taxon>
    </lineage>
</organism>
<evidence type="ECO:0000256" key="3">
    <source>
        <dbReference type="ARBA" id="ARBA00022729"/>
    </source>
</evidence>
<evidence type="ECO:0000256" key="5">
    <source>
        <dbReference type="ARBA" id="ARBA00023237"/>
    </source>
</evidence>
<evidence type="ECO:0000313" key="8">
    <source>
        <dbReference type="EMBL" id="UYQ94860.1"/>
    </source>
</evidence>
<feature type="domain" description="SusD-like N-terminal" evidence="7">
    <location>
        <begin position="44"/>
        <end position="221"/>
    </location>
</feature>
<keyword evidence="9" id="KW-1185">Reference proteome</keyword>
<dbReference type="EMBL" id="CP107006">
    <property type="protein sequence ID" value="UYQ94860.1"/>
    <property type="molecule type" value="Genomic_DNA"/>
</dbReference>
<dbReference type="InterPro" id="IPR012944">
    <property type="entry name" value="SusD_RagB_dom"/>
</dbReference>
<comment type="subcellular location">
    <subcellularLocation>
        <location evidence="1">Cell outer membrane</location>
    </subcellularLocation>
</comment>
<sequence length="519" mass="59188">MKKIFISLLVTVIAASCSKSFLERDPINKRTTESFYKTPKDALEALSAVYDVLQLGGFDNIHLISEIASDNCFGGGGESDMSWKRWDRFENDINTNDGPWTKYYQGIYRANVLLANIGNVDWGTDSANKVRYTAEARFLRAYFYFDLVRMFGNIPLVTKPLDPTEYYQPQAKPEEVYKFIAEDLEYTIANLPATAYSAIPKADYGRVTRWAAQALLARVYLYYTGYYTQNDLAGVTTKAEVRGYLQELINTSGYGIIDSFPLLWQSAGANFVKEDNKETVFAIKFTHLGLKDWNKNDGNRMMVMIGIRNKVVAPYYKGWGAATVNPKLYAAYETGDTRRTGSIISINDENLSYPETFPQYTTYFWKKYMPMNDLKPEDVGGDFQIDNFYDYVVIRYADVLLMAAELELDGDLTKAQTYYNTVRDRAFRNITHRKPLTNDAAGKALIMQERRLELALEGLRYWDLLRQGVTVAKQAIDNPSSDAQFKVDFRAETKGLLQIPQKQINLSNGTLKQNDGWSL</sequence>
<accession>A0ABY6J5A8</accession>
<evidence type="ECO:0000259" key="7">
    <source>
        <dbReference type="Pfam" id="PF14322"/>
    </source>
</evidence>
<evidence type="ECO:0000256" key="1">
    <source>
        <dbReference type="ARBA" id="ARBA00004442"/>
    </source>
</evidence>
<evidence type="ECO:0000256" key="2">
    <source>
        <dbReference type="ARBA" id="ARBA00006275"/>
    </source>
</evidence>
<dbReference type="SUPFAM" id="SSF48452">
    <property type="entry name" value="TPR-like"/>
    <property type="match status" value="1"/>
</dbReference>
<dbReference type="Proteomes" id="UP001162741">
    <property type="component" value="Chromosome"/>
</dbReference>
<feature type="domain" description="RagB/SusD" evidence="6">
    <location>
        <begin position="356"/>
        <end position="517"/>
    </location>
</feature>
<evidence type="ECO:0000259" key="6">
    <source>
        <dbReference type="Pfam" id="PF07980"/>
    </source>
</evidence>
<proteinExistence type="inferred from homology"/>